<dbReference type="EMBL" id="JACIGK010000018">
    <property type="protein sequence ID" value="MBB4266888.1"/>
    <property type="molecule type" value="Genomic_DNA"/>
</dbReference>
<accession>A0A7W6REA6</accession>
<sequence length="344" mass="37583">MSDTMGPDVTPLMPPNASGLERALDQVLARIEHVDLSPIRALKDPATCPAHLLPWLAWERSVDTWSATLTEAQRRAVIAAAPRLHRIKGTPAAIQLGLQAVGLADAEVVEGLPALRHDGEARRDGRHTYAGDRRWALFQIWADLGNEAGLDAVQVARIRAVIARAKNARSHLHALGFRANVHVVKARPDLDHLALAVRLDLRGRQGVRDGRFRRGGARLPDRGGAIAYDGSARRGVPLITETIRYHEGHLIPSLPVRVGLTGTHVRPPVLPRDGRLRFDGRAVRGRPMVTVTPAPVVIRRLLPRDGSFSRIGHGPRRDGGRCYGDGARRGGRHRHGLTIERAPA</sequence>
<dbReference type="Pfam" id="PF09684">
    <property type="entry name" value="Tail_P2_I"/>
    <property type="match status" value="1"/>
</dbReference>
<dbReference type="AlphaFoldDB" id="A0A7W6REA6"/>
<dbReference type="RefSeq" id="WP_184045739.1">
    <property type="nucleotide sequence ID" value="NZ_JACIGK010000018.1"/>
</dbReference>
<gene>
    <name evidence="2" type="ORF">GGD89_002524</name>
</gene>
<feature type="region of interest" description="Disordered" evidence="1">
    <location>
        <begin position="308"/>
        <end position="344"/>
    </location>
</feature>
<evidence type="ECO:0000313" key="2">
    <source>
        <dbReference type="EMBL" id="MBB4266888.1"/>
    </source>
</evidence>
<keyword evidence="3" id="KW-1185">Reference proteome</keyword>
<protein>
    <submittedName>
        <fullName evidence="2">Phage tail P2-like protein</fullName>
    </submittedName>
</protein>
<evidence type="ECO:0000256" key="1">
    <source>
        <dbReference type="SAM" id="MobiDB-lite"/>
    </source>
</evidence>
<dbReference type="NCBIfam" id="TIGR01634">
    <property type="entry name" value="tail_P2_I"/>
    <property type="match status" value="1"/>
</dbReference>
<dbReference type="InterPro" id="IPR006521">
    <property type="entry name" value="Tail_protein_I"/>
</dbReference>
<evidence type="ECO:0000313" key="3">
    <source>
        <dbReference type="Proteomes" id="UP000554286"/>
    </source>
</evidence>
<reference evidence="2 3" key="1">
    <citation type="submission" date="2020-08" db="EMBL/GenBank/DDBJ databases">
        <title>Genome sequencing of Purple Non-Sulfur Bacteria from various extreme environments.</title>
        <authorList>
            <person name="Mayer M."/>
        </authorList>
    </citation>
    <scope>NUCLEOTIDE SEQUENCE [LARGE SCALE GENOMIC DNA]</scope>
    <source>
        <strain evidence="2 3">JA131</strain>
    </source>
</reference>
<dbReference type="Proteomes" id="UP000554286">
    <property type="component" value="Unassembled WGS sequence"/>
</dbReference>
<organism evidence="2 3">
    <name type="scientific">Roseospira visakhapatnamensis</name>
    <dbReference type="NCBI Taxonomy" id="390880"/>
    <lineage>
        <taxon>Bacteria</taxon>
        <taxon>Pseudomonadati</taxon>
        <taxon>Pseudomonadota</taxon>
        <taxon>Alphaproteobacteria</taxon>
        <taxon>Rhodospirillales</taxon>
        <taxon>Rhodospirillaceae</taxon>
        <taxon>Roseospira</taxon>
    </lineage>
</organism>
<comment type="caution">
    <text evidence="2">The sequence shown here is derived from an EMBL/GenBank/DDBJ whole genome shotgun (WGS) entry which is preliminary data.</text>
</comment>
<name>A0A7W6REA6_9PROT</name>
<proteinExistence type="predicted"/>